<protein>
    <submittedName>
        <fullName evidence="7">Ribose transport system permease protein</fullName>
    </submittedName>
</protein>
<comment type="subcellular location">
    <subcellularLocation>
        <location evidence="1">Cell membrane</location>
        <topology evidence="1">Multi-pass membrane protein</topology>
    </subcellularLocation>
</comment>
<dbReference type="AlphaFoldDB" id="A0A7W0CF81"/>
<accession>A0A7W0CF81</accession>
<dbReference type="PANTHER" id="PTHR32196">
    <property type="entry name" value="ABC TRANSPORTER PERMEASE PROTEIN YPHD-RELATED-RELATED"/>
    <property type="match status" value="1"/>
</dbReference>
<dbReference type="GO" id="GO:0022857">
    <property type="term" value="F:transmembrane transporter activity"/>
    <property type="evidence" value="ECO:0007669"/>
    <property type="project" value="InterPro"/>
</dbReference>
<feature type="transmembrane region" description="Helical" evidence="6">
    <location>
        <begin position="293"/>
        <end position="310"/>
    </location>
</feature>
<evidence type="ECO:0000313" key="8">
    <source>
        <dbReference type="Proteomes" id="UP000530928"/>
    </source>
</evidence>
<dbReference type="CDD" id="cd06579">
    <property type="entry name" value="TM_PBP1_transp_AraH_like"/>
    <property type="match status" value="1"/>
</dbReference>
<reference evidence="7 8" key="1">
    <citation type="submission" date="2020-07" db="EMBL/GenBank/DDBJ databases">
        <title>Genomic Encyclopedia of Type Strains, Phase IV (KMG-IV): sequencing the most valuable type-strain genomes for metagenomic binning, comparative biology and taxonomic classification.</title>
        <authorList>
            <person name="Goeker M."/>
        </authorList>
    </citation>
    <scope>NUCLEOTIDE SEQUENCE [LARGE SCALE GENOMIC DNA]</scope>
    <source>
        <strain evidence="7 8">DSM 45533</strain>
    </source>
</reference>
<feature type="transmembrane region" description="Helical" evidence="6">
    <location>
        <begin position="235"/>
        <end position="252"/>
    </location>
</feature>
<keyword evidence="8" id="KW-1185">Reference proteome</keyword>
<keyword evidence="2" id="KW-1003">Cell membrane</keyword>
<feature type="transmembrane region" description="Helical" evidence="6">
    <location>
        <begin position="120"/>
        <end position="141"/>
    </location>
</feature>
<evidence type="ECO:0000313" key="7">
    <source>
        <dbReference type="EMBL" id="MBA2890083.1"/>
    </source>
</evidence>
<evidence type="ECO:0000256" key="5">
    <source>
        <dbReference type="ARBA" id="ARBA00023136"/>
    </source>
</evidence>
<name>A0A7W0CF81_9ACTN</name>
<feature type="transmembrane region" description="Helical" evidence="6">
    <location>
        <begin position="264"/>
        <end position="287"/>
    </location>
</feature>
<feature type="transmembrane region" description="Helical" evidence="6">
    <location>
        <begin position="41"/>
        <end position="61"/>
    </location>
</feature>
<sequence length="318" mass="31994">MTADRLQTYGPTAALLALAAVFAVLSPQFRTLGNLQNLLDAGAVLAVVTIGATYVLLLGCIDLSAAGVMGACALAVSLLVANSRTALDLGPLGVLLVVALGAAFGCLSGALSVGLKVPSFMTTLGVSAIGLGVATVLFAGVQPAVSDPWLLQWASGRWLGFTRVTYLAAAVVVLAWLVQRHTRLGRYATAIGGGEDILRLSGIQVGRYKVGAFTVAGACYGLAAAMVTAQLGSGIVQAGAGLSFAAITAAVVGGTQLAGGRGGIAHSMVGVLILTVLANGLVLIGVSPYVQRAVQGVIVVVAVGATLWPLRHRLEVVK</sequence>
<dbReference type="GO" id="GO:0005886">
    <property type="term" value="C:plasma membrane"/>
    <property type="evidence" value="ECO:0007669"/>
    <property type="project" value="UniProtKB-SubCell"/>
</dbReference>
<feature type="transmembrane region" description="Helical" evidence="6">
    <location>
        <begin position="161"/>
        <end position="178"/>
    </location>
</feature>
<keyword evidence="5 6" id="KW-0472">Membrane</keyword>
<proteinExistence type="predicted"/>
<evidence type="ECO:0000256" key="3">
    <source>
        <dbReference type="ARBA" id="ARBA00022692"/>
    </source>
</evidence>
<gene>
    <name evidence="7" type="ORF">HNR30_001418</name>
</gene>
<keyword evidence="3 6" id="KW-0812">Transmembrane</keyword>
<feature type="transmembrane region" description="Helical" evidence="6">
    <location>
        <begin position="68"/>
        <end position="87"/>
    </location>
</feature>
<dbReference type="EMBL" id="JACDUR010000001">
    <property type="protein sequence ID" value="MBA2890083.1"/>
    <property type="molecule type" value="Genomic_DNA"/>
</dbReference>
<evidence type="ECO:0000256" key="6">
    <source>
        <dbReference type="SAM" id="Phobius"/>
    </source>
</evidence>
<evidence type="ECO:0000256" key="1">
    <source>
        <dbReference type="ARBA" id="ARBA00004651"/>
    </source>
</evidence>
<comment type="caution">
    <text evidence="7">The sequence shown here is derived from an EMBL/GenBank/DDBJ whole genome shotgun (WGS) entry which is preliminary data.</text>
</comment>
<feature type="transmembrane region" description="Helical" evidence="6">
    <location>
        <begin position="12"/>
        <end position="29"/>
    </location>
</feature>
<dbReference type="Pfam" id="PF02653">
    <property type="entry name" value="BPD_transp_2"/>
    <property type="match status" value="1"/>
</dbReference>
<dbReference type="Proteomes" id="UP000530928">
    <property type="component" value="Unassembled WGS sequence"/>
</dbReference>
<evidence type="ECO:0000256" key="4">
    <source>
        <dbReference type="ARBA" id="ARBA00022989"/>
    </source>
</evidence>
<dbReference type="InterPro" id="IPR001851">
    <property type="entry name" value="ABC_transp_permease"/>
</dbReference>
<feature type="transmembrane region" description="Helical" evidence="6">
    <location>
        <begin position="210"/>
        <end position="229"/>
    </location>
</feature>
<dbReference type="RefSeq" id="WP_181608808.1">
    <property type="nucleotide sequence ID" value="NZ_BAABAM010000001.1"/>
</dbReference>
<keyword evidence="4 6" id="KW-1133">Transmembrane helix</keyword>
<feature type="transmembrane region" description="Helical" evidence="6">
    <location>
        <begin position="93"/>
        <end position="113"/>
    </location>
</feature>
<dbReference type="PANTHER" id="PTHR32196:SF72">
    <property type="entry name" value="RIBOSE IMPORT PERMEASE PROTEIN RBSC"/>
    <property type="match status" value="1"/>
</dbReference>
<evidence type="ECO:0000256" key="2">
    <source>
        <dbReference type="ARBA" id="ARBA00022475"/>
    </source>
</evidence>
<organism evidence="7 8">
    <name type="scientific">Nonomuraea soli</name>
    <dbReference type="NCBI Taxonomy" id="1032476"/>
    <lineage>
        <taxon>Bacteria</taxon>
        <taxon>Bacillati</taxon>
        <taxon>Actinomycetota</taxon>
        <taxon>Actinomycetes</taxon>
        <taxon>Streptosporangiales</taxon>
        <taxon>Streptosporangiaceae</taxon>
        <taxon>Nonomuraea</taxon>
    </lineage>
</organism>